<dbReference type="InterPro" id="IPR005162">
    <property type="entry name" value="Retrotrans_gag_dom"/>
</dbReference>
<protein>
    <submittedName>
        <fullName evidence="2">Retrotransposon gag domain</fullName>
    </submittedName>
</protein>
<sequence>MVQGNKFHGLPMEDPLDHLDEFERLCGLTKINGVSEDGFKLRLFPFSLGDKAHLWEKTLPQVSITTWDDCKKAFLAKFFSNSRTARLRNDLSGFTQKNAETFCEAWERFKGYQTKCPHHGFGKASLLSILYRGVLPKIRMLLDTASNGNFLNKDVGKGWELVENLAQSDDKLLQVQQTHVHFVSEDELFQVQEGENDQSAEISYIQNQGGYNKGYNNYRPNPNLSYISTNVANPQDQVYPSQQQQQQQPKPFVPYNQDPDIKNLVQQILQGQATGAMEIAKKMAELNNKVDRHFNDLNSKFGSLSTRLRYLEDNPISPSVSNNPGQLPGKAIQNPKEYATAHAITICHDRELPTRHAPKSITEDSEVQEGKASTQIDISVVELDYLAQPRHQTQSALEEKAAIIERMVKRFKPTPSPSLALPWKFGKTWKDRYESLVEKQLDEMEAVMPLIEVFKLIPDPHRDVRNLILERLNIYQDSGDEYDANPIQATDERIIQEKLEDPGYFTLPCSIRQSTFSNCLCDLGASVSLMPLSVARKLGFVQYKPCDITLILADRTSRRPFSLLEDVPVMINGVERVGAVIDVRYGKIDLNLGRHVKLQFDINKTPTRSTTEGKTLETQRAVPGEGFEAAKVKEQILVQTQPSNSIAQSSIPSALDWRELKKKSDLQERTIQKLTHTVEKLKDKLSHIRRGVQPQPNIDVTSTGKVTLEKSEEKVYPPEEEAAYFEERGIEYSAAQLSREDAEFDDEISEEEDFSSSLCHIFSA</sequence>
<accession>A0A8T2C7I4</accession>
<reference evidence="2 3" key="1">
    <citation type="submission" date="2020-12" db="EMBL/GenBank/DDBJ databases">
        <title>Concerted genomic and epigenomic changes stabilize Arabidopsis allopolyploids.</title>
        <authorList>
            <person name="Chen Z."/>
        </authorList>
    </citation>
    <scope>NUCLEOTIDE SEQUENCE [LARGE SCALE GENOMIC DNA]</scope>
    <source>
        <strain evidence="2">Allo738</strain>
        <tissue evidence="2">Leaf</tissue>
    </source>
</reference>
<dbReference type="AlphaFoldDB" id="A0A8T2C7I4"/>
<gene>
    <name evidence="2" type="ORF">ISN45_Aa01g027900</name>
</gene>
<dbReference type="Pfam" id="PF03732">
    <property type="entry name" value="Retrotrans_gag"/>
    <property type="match status" value="1"/>
</dbReference>
<organism evidence="2 3">
    <name type="scientific">Arabidopsis thaliana x Arabidopsis arenosa</name>
    <dbReference type="NCBI Taxonomy" id="1240361"/>
    <lineage>
        <taxon>Eukaryota</taxon>
        <taxon>Viridiplantae</taxon>
        <taxon>Streptophyta</taxon>
        <taxon>Embryophyta</taxon>
        <taxon>Tracheophyta</taxon>
        <taxon>Spermatophyta</taxon>
        <taxon>Magnoliopsida</taxon>
        <taxon>eudicotyledons</taxon>
        <taxon>Gunneridae</taxon>
        <taxon>Pentapetalae</taxon>
        <taxon>rosids</taxon>
        <taxon>malvids</taxon>
        <taxon>Brassicales</taxon>
        <taxon>Brassicaceae</taxon>
        <taxon>Camelineae</taxon>
        <taxon>Arabidopsis</taxon>
    </lineage>
</organism>
<dbReference type="EMBL" id="JAEFBK010000006">
    <property type="protein sequence ID" value="KAG7594012.1"/>
    <property type="molecule type" value="Genomic_DNA"/>
</dbReference>
<evidence type="ECO:0000313" key="3">
    <source>
        <dbReference type="Proteomes" id="UP000694240"/>
    </source>
</evidence>
<name>A0A8T2C7I4_9BRAS</name>
<evidence type="ECO:0000313" key="2">
    <source>
        <dbReference type="EMBL" id="KAG7594012.1"/>
    </source>
</evidence>
<comment type="caution">
    <text evidence="2">The sequence shown here is derived from an EMBL/GenBank/DDBJ whole genome shotgun (WGS) entry which is preliminary data.</text>
</comment>
<feature type="domain" description="Retrotransposon gag" evidence="1">
    <location>
        <begin position="42"/>
        <end position="134"/>
    </location>
</feature>
<dbReference type="Proteomes" id="UP000694240">
    <property type="component" value="Chromosome 6"/>
</dbReference>
<dbReference type="PANTHER" id="PTHR33223:SF11">
    <property type="entry name" value="ELEMENT PROTEIN, PUTATIVE-RELATED"/>
    <property type="match status" value="1"/>
</dbReference>
<proteinExistence type="predicted"/>
<keyword evidence="3" id="KW-1185">Reference proteome</keyword>
<dbReference type="PANTHER" id="PTHR33223">
    <property type="entry name" value="CCHC-TYPE DOMAIN-CONTAINING PROTEIN"/>
    <property type="match status" value="1"/>
</dbReference>
<evidence type="ECO:0000259" key="1">
    <source>
        <dbReference type="Pfam" id="PF03732"/>
    </source>
</evidence>